<evidence type="ECO:0000313" key="2">
    <source>
        <dbReference type="EMBL" id="WYV99194.1"/>
    </source>
</evidence>
<reference evidence="2" key="1">
    <citation type="submission" date="2024-03" db="EMBL/GenBank/DDBJ databases">
        <title>Isolation and characterization of a phage collection against Pseudomonas putida.</title>
        <authorList>
            <person name="Brauer A."/>
            <person name="Rosendahl S."/>
            <person name="Kangsep A."/>
            <person name="Rikberg R."/>
            <person name="Lewanczyk A.C."/>
            <person name="Horak R."/>
            <person name="Tamman H."/>
        </authorList>
    </citation>
    <scope>NUCLEOTIDE SEQUENCE</scope>
</reference>
<gene>
    <name evidence="2" type="ORF">KoPa4_00026</name>
</gene>
<dbReference type="EMBL" id="PP496414">
    <property type="protein sequence ID" value="WYV99194.1"/>
    <property type="molecule type" value="Genomic_DNA"/>
</dbReference>
<name>A0AAX4MXP2_9CAUD</name>
<evidence type="ECO:0000313" key="3">
    <source>
        <dbReference type="Proteomes" id="UP001433872"/>
    </source>
</evidence>
<organism evidence="2 3">
    <name type="scientific">Pseudomonas phage vB_PpuM-KoPa-4</name>
    <dbReference type="NCBI Taxonomy" id="3132618"/>
    <lineage>
        <taxon>Viruses</taxon>
        <taxon>Duplodnaviria</taxon>
        <taxon>Heunggongvirae</taxon>
        <taxon>Uroviricota</taxon>
        <taxon>Caudoviricetes</taxon>
        <taxon>Vandenendeviridae</taxon>
        <taxon>Gorskivirinae</taxon>
        <taxon>Tartuvirus</taxon>
        <taxon>Tartuvirus kopa4</taxon>
    </lineage>
</organism>
<feature type="domain" description="Phage tail assembly chaperone-like" evidence="1">
    <location>
        <begin position="84"/>
        <end position="139"/>
    </location>
</feature>
<accession>A0AAX4MXP2</accession>
<sequence>MARKKKVVKPETKIVKGYSNAVALPDGKISCTIEHAEYGPLPFTYCQNDKEQTSIELGLLLEADGVVHSKLDECPSVKMWEARGARAWRNAELVRADVIINKIEDFEIDGDSKPWRQYRATLRNWPDTPDFPNTKPTAPDA</sequence>
<evidence type="ECO:0000259" key="1">
    <source>
        <dbReference type="Pfam" id="PF16778"/>
    </source>
</evidence>
<keyword evidence="3" id="KW-1185">Reference proteome</keyword>
<proteinExistence type="predicted"/>
<protein>
    <submittedName>
        <fullName evidence="2">Tail fiber assembly</fullName>
    </submittedName>
</protein>
<dbReference type="Pfam" id="PF16778">
    <property type="entry name" value="Phage_tail_APC"/>
    <property type="match status" value="1"/>
</dbReference>
<dbReference type="InterPro" id="IPR031893">
    <property type="entry name" value="Phage_tail_APC"/>
</dbReference>
<dbReference type="Proteomes" id="UP001433872">
    <property type="component" value="Segment"/>
</dbReference>